<organism evidence="1 2">
    <name type="scientific">Rhodoferax lithotrophicus</name>
    <dbReference type="NCBI Taxonomy" id="2798804"/>
    <lineage>
        <taxon>Bacteria</taxon>
        <taxon>Pseudomonadati</taxon>
        <taxon>Pseudomonadota</taxon>
        <taxon>Betaproteobacteria</taxon>
        <taxon>Burkholderiales</taxon>
        <taxon>Comamonadaceae</taxon>
        <taxon>Rhodoferax</taxon>
    </lineage>
</organism>
<dbReference type="Proteomes" id="UP000824366">
    <property type="component" value="Chromosome"/>
</dbReference>
<dbReference type="InterPro" id="IPR006975">
    <property type="entry name" value="NifQ"/>
</dbReference>
<name>A0ABN6D1I9_9BURK</name>
<gene>
    <name evidence="1" type="ORF">MIZ03_0768</name>
</gene>
<evidence type="ECO:0000313" key="1">
    <source>
        <dbReference type="EMBL" id="BCO25889.1"/>
    </source>
</evidence>
<keyword evidence="2" id="KW-1185">Reference proteome</keyword>
<accession>A0ABN6D1I9</accession>
<reference evidence="1 2" key="1">
    <citation type="journal article" date="2021" name="Microbiol. Spectr.">
        <title>A Single Bacterium Capable of Oxidation and Reduction of Iron at Circumneutral pH.</title>
        <authorList>
            <person name="Kato S."/>
            <person name="Ohkuma M."/>
        </authorList>
    </citation>
    <scope>NUCLEOTIDE SEQUENCE [LARGE SCALE GENOMIC DNA]</scope>
    <source>
        <strain evidence="1 2">MIZ03</strain>
    </source>
</reference>
<dbReference type="RefSeq" id="WP_223908387.1">
    <property type="nucleotide sequence ID" value="NZ_AP024238.1"/>
</dbReference>
<evidence type="ECO:0000313" key="2">
    <source>
        <dbReference type="Proteomes" id="UP000824366"/>
    </source>
</evidence>
<protein>
    <recommendedName>
        <fullName evidence="3">NifQ family protein</fullName>
    </recommendedName>
</protein>
<proteinExistence type="predicted"/>
<dbReference type="EMBL" id="AP024238">
    <property type="protein sequence ID" value="BCO25889.1"/>
    <property type="molecule type" value="Genomic_DNA"/>
</dbReference>
<dbReference type="Pfam" id="PF04891">
    <property type="entry name" value="NifQ"/>
    <property type="match status" value="1"/>
</dbReference>
<sequence>MNPSHDCRALLLEELLRRPVDATARADPLRPILASLLAGRSLQQGVLTATLGLPEAFFQSLWCDYFPGAHLNLQDGPGEHIVELEDLLNLLLEYRAGARESEVWLAHIVAYSCCGRNHLWQDLGLANRGELSTLMTVAFPALATLNVGDMKWKKFIYRHYCAREGIYVCPAPSCGECADHAKCFSPEV</sequence>
<evidence type="ECO:0008006" key="3">
    <source>
        <dbReference type="Google" id="ProtNLM"/>
    </source>
</evidence>